<accession>A0ABY4W1Y3</accession>
<keyword evidence="10 11" id="KW-0456">Lyase</keyword>
<comment type="pathway">
    <text evidence="3">Carbohydrate biosynthesis; Calvin cycle.</text>
</comment>
<evidence type="ECO:0000256" key="6">
    <source>
        <dbReference type="ARBA" id="ARBA00022567"/>
    </source>
</evidence>
<sequence length="359" mass="38879">MQQETAKLKAGVVTGKDYLALVRNCKAQGYALPAINITGTNTVNAAMEGAANSNSDLIVQLSNGGAQFFAGKGIKDTNRARVIGAISAARHVHTVAKEYGICVVLHTDHANKGLIPWVEGMIEASEEEFAATGRPLFSSHMLDLSEETVEDNLDDCERILKRLAKIDMSLEIELGVTGGEEDGVGTDVDLVDNNKLYTQPSEVLQAYQRLSPIGHFSVAAAFGNVHGVYKPGNVQLRPEILDKSQVHVQETYGTDPKPLDFVFHGGSGSSPDEIREAVSYGVFKMNVDTDTQFAFSKAAGPYVEEHSKAFKYQIDPDDGTPFKKHYDPRAWLRACEVSMAERVAQACQELGSAGKSIAE</sequence>
<keyword evidence="6" id="KW-0113">Calvin cycle</keyword>
<keyword evidence="8 11" id="KW-0862">Zinc</keyword>
<protein>
    <recommendedName>
        <fullName evidence="5 11">Fructose-bisphosphate aldolase</fullName>
        <shortName evidence="11">FBP aldolase</shortName>
        <ecNumber evidence="5 11">4.1.2.13</ecNumber>
    </recommendedName>
</protein>
<proteinExistence type="inferred from homology"/>
<organism evidence="12 13">
    <name type="scientific">Sneathiella marina</name>
    <dbReference type="NCBI Taxonomy" id="2950108"/>
    <lineage>
        <taxon>Bacteria</taxon>
        <taxon>Pseudomonadati</taxon>
        <taxon>Pseudomonadota</taxon>
        <taxon>Alphaproteobacteria</taxon>
        <taxon>Sneathiellales</taxon>
        <taxon>Sneathiellaceae</taxon>
        <taxon>Sneathiella</taxon>
    </lineage>
</organism>
<name>A0ABY4W1Y3_9PROT</name>
<evidence type="ECO:0000256" key="2">
    <source>
        <dbReference type="ARBA" id="ARBA00004714"/>
    </source>
</evidence>
<evidence type="ECO:0000313" key="12">
    <source>
        <dbReference type="EMBL" id="USG60982.1"/>
    </source>
</evidence>
<keyword evidence="7 11" id="KW-0479">Metal-binding</keyword>
<dbReference type="SUPFAM" id="SSF51569">
    <property type="entry name" value="Aldolase"/>
    <property type="match status" value="1"/>
</dbReference>
<comment type="catalytic activity">
    <reaction evidence="1 11">
        <text>beta-D-fructose 1,6-bisphosphate = D-glyceraldehyde 3-phosphate + dihydroxyacetone phosphate</text>
        <dbReference type="Rhea" id="RHEA:14729"/>
        <dbReference type="ChEBI" id="CHEBI:32966"/>
        <dbReference type="ChEBI" id="CHEBI:57642"/>
        <dbReference type="ChEBI" id="CHEBI:59776"/>
        <dbReference type="EC" id="4.1.2.13"/>
    </reaction>
</comment>
<dbReference type="PIRSF" id="PIRSF001359">
    <property type="entry name" value="F_bP_aldolase_II"/>
    <property type="match status" value="1"/>
</dbReference>
<dbReference type="NCBIfam" id="TIGR00167">
    <property type="entry name" value="cbbA"/>
    <property type="match status" value="1"/>
</dbReference>
<dbReference type="PANTHER" id="PTHR30559">
    <property type="entry name" value="FRUCTOSE-BISPHOSPHATE ALDOLASE CLASS 2"/>
    <property type="match status" value="1"/>
</dbReference>
<dbReference type="EC" id="4.1.2.13" evidence="5 11"/>
<evidence type="ECO:0000256" key="8">
    <source>
        <dbReference type="ARBA" id="ARBA00022833"/>
    </source>
</evidence>
<keyword evidence="9 11" id="KW-0324">Glycolysis</keyword>
<evidence type="ECO:0000256" key="9">
    <source>
        <dbReference type="ARBA" id="ARBA00023152"/>
    </source>
</evidence>
<dbReference type="InterPro" id="IPR000771">
    <property type="entry name" value="FBA_II"/>
</dbReference>
<dbReference type="Gene3D" id="3.20.20.70">
    <property type="entry name" value="Aldolase class I"/>
    <property type="match status" value="1"/>
</dbReference>
<gene>
    <name evidence="12" type="primary">fbaA</name>
    <name evidence="12" type="ORF">NBZ79_17635</name>
</gene>
<dbReference type="NCBIfam" id="NF006628">
    <property type="entry name" value="PRK09197.1"/>
    <property type="match status" value="1"/>
</dbReference>
<evidence type="ECO:0000256" key="11">
    <source>
        <dbReference type="RuleBase" id="RU366023"/>
    </source>
</evidence>
<comment type="function">
    <text evidence="11">Catalyzes the aldol condensation of dihydroxyacetone phosphate (DHAP or glycerone-phosphate) with glyceraldehyde 3-phosphate (G3P) to form fructose 1,6-bisphosphate (FBP) in gluconeogenesis and the reverse reaction in glycolysis.</text>
</comment>
<reference evidence="12" key="1">
    <citation type="submission" date="2022-06" db="EMBL/GenBank/DDBJ databases">
        <title>Sneathiella actinostolidae sp. nov., isolated from a sea anemonein the Western Pacific Ocean.</title>
        <authorList>
            <person name="Wei M.J."/>
        </authorList>
    </citation>
    <scope>NUCLEOTIDE SEQUENCE</scope>
    <source>
        <strain evidence="12">PHK-P5</strain>
    </source>
</reference>
<dbReference type="EMBL" id="CP098747">
    <property type="protein sequence ID" value="USG60982.1"/>
    <property type="molecule type" value="Genomic_DNA"/>
</dbReference>
<dbReference type="InterPro" id="IPR013785">
    <property type="entry name" value="Aldolase_TIM"/>
</dbReference>
<evidence type="ECO:0000256" key="4">
    <source>
        <dbReference type="ARBA" id="ARBA00005812"/>
    </source>
</evidence>
<dbReference type="Proteomes" id="UP001056291">
    <property type="component" value="Chromosome"/>
</dbReference>
<evidence type="ECO:0000256" key="3">
    <source>
        <dbReference type="ARBA" id="ARBA00005215"/>
    </source>
</evidence>
<dbReference type="GO" id="GO:0004332">
    <property type="term" value="F:fructose-bisphosphate aldolase activity"/>
    <property type="evidence" value="ECO:0007669"/>
    <property type="project" value="UniProtKB-EC"/>
</dbReference>
<evidence type="ECO:0000256" key="1">
    <source>
        <dbReference type="ARBA" id="ARBA00000441"/>
    </source>
</evidence>
<comment type="cofactor">
    <cofactor evidence="11">
        <name>Zn(2+)</name>
        <dbReference type="ChEBI" id="CHEBI:29105"/>
    </cofactor>
    <text evidence="11">Binds 2 Zn(2+) ions per subunit. One is catalytic and the other provides a structural contribution.</text>
</comment>
<dbReference type="NCBIfam" id="TIGR01520">
    <property type="entry name" value="FruBisAldo_II_A"/>
    <property type="match status" value="1"/>
</dbReference>
<dbReference type="PROSITE" id="PS00806">
    <property type="entry name" value="ALDOLASE_CLASS_II_2"/>
    <property type="match status" value="1"/>
</dbReference>
<comment type="pathway">
    <text evidence="2 11">Carbohydrate degradation; glycolysis; D-glyceraldehyde 3-phosphate and glycerone phosphate from D-glucose: step 4/4.</text>
</comment>
<evidence type="ECO:0000313" key="13">
    <source>
        <dbReference type="Proteomes" id="UP001056291"/>
    </source>
</evidence>
<dbReference type="RefSeq" id="WP_251933952.1">
    <property type="nucleotide sequence ID" value="NZ_CP098747.1"/>
</dbReference>
<comment type="similarity">
    <text evidence="4 11">Belongs to the class II fructose-bisphosphate aldolase family.</text>
</comment>
<dbReference type="Pfam" id="PF01116">
    <property type="entry name" value="F_bP_aldolase"/>
    <property type="match status" value="1"/>
</dbReference>
<keyword evidence="13" id="KW-1185">Reference proteome</keyword>
<evidence type="ECO:0000256" key="10">
    <source>
        <dbReference type="ARBA" id="ARBA00023239"/>
    </source>
</evidence>
<evidence type="ECO:0000256" key="5">
    <source>
        <dbReference type="ARBA" id="ARBA00013068"/>
    </source>
</evidence>
<evidence type="ECO:0000256" key="7">
    <source>
        <dbReference type="ARBA" id="ARBA00022723"/>
    </source>
</evidence>
<dbReference type="PANTHER" id="PTHR30559:SF0">
    <property type="entry name" value="FRUCTOSE-BISPHOSPHATE ALDOLASE"/>
    <property type="match status" value="1"/>
</dbReference>
<dbReference type="InterPro" id="IPR006411">
    <property type="entry name" value="Fruct_bisP_bact"/>
</dbReference>